<name>A0ABW7YQY2_9ACTN</name>
<protein>
    <submittedName>
        <fullName evidence="1">Uncharacterized protein</fullName>
    </submittedName>
</protein>
<accession>A0ABW7YQY2</accession>
<organism evidence="1 2">
    <name type="scientific">Nonomuraea typhae</name>
    <dbReference type="NCBI Taxonomy" id="2603600"/>
    <lineage>
        <taxon>Bacteria</taxon>
        <taxon>Bacillati</taxon>
        <taxon>Actinomycetota</taxon>
        <taxon>Actinomycetes</taxon>
        <taxon>Streptosporangiales</taxon>
        <taxon>Streptosporangiaceae</taxon>
        <taxon>Nonomuraea</taxon>
    </lineage>
</organism>
<reference evidence="1 2" key="1">
    <citation type="submission" date="2024-10" db="EMBL/GenBank/DDBJ databases">
        <title>The Natural Products Discovery Center: Release of the First 8490 Sequenced Strains for Exploring Actinobacteria Biosynthetic Diversity.</title>
        <authorList>
            <person name="Kalkreuter E."/>
            <person name="Kautsar S.A."/>
            <person name="Yang D."/>
            <person name="Bader C.D."/>
            <person name="Teijaro C.N."/>
            <person name="Fluegel L."/>
            <person name="Davis C.M."/>
            <person name="Simpson J.R."/>
            <person name="Lauterbach L."/>
            <person name="Steele A.D."/>
            <person name="Gui C."/>
            <person name="Meng S."/>
            <person name="Li G."/>
            <person name="Viehrig K."/>
            <person name="Ye F."/>
            <person name="Su P."/>
            <person name="Kiefer A.F."/>
            <person name="Nichols A."/>
            <person name="Cepeda A.J."/>
            <person name="Yan W."/>
            <person name="Fan B."/>
            <person name="Jiang Y."/>
            <person name="Adhikari A."/>
            <person name="Zheng C.-J."/>
            <person name="Schuster L."/>
            <person name="Cowan T.M."/>
            <person name="Smanski M.J."/>
            <person name="Chevrette M.G."/>
            <person name="De Carvalho L.P.S."/>
            <person name="Shen B."/>
        </authorList>
    </citation>
    <scope>NUCLEOTIDE SEQUENCE [LARGE SCALE GENOMIC DNA]</scope>
    <source>
        <strain evidence="1 2">NPDC050545</strain>
    </source>
</reference>
<evidence type="ECO:0000313" key="1">
    <source>
        <dbReference type="EMBL" id="MFI6498107.1"/>
    </source>
</evidence>
<comment type="caution">
    <text evidence="1">The sequence shown here is derived from an EMBL/GenBank/DDBJ whole genome shotgun (WGS) entry which is preliminary data.</text>
</comment>
<sequence>MTEAALRYELYGLSGGNPYRVEPLDPLTHAGHRALLVDVNGYAAATQALRAYLRARAESGESAFVVVSGTDFTGRTSAANHVLDLHRQIRGLDRRLLVARIAIENNRAVEWVTAAMVELQNEIEKADLTLSPRLQEALDAIETIGATSGETIYPSRYRALARRLRGELSGHPSGEYGFAAVFEGLRQADLIGKMQKVFEDSRSIAVFTHSAYKHANTPMLDELRSLGVHIVSLRSLDGPQIRCVAEERWKGASPLPSPFPPDSLEAVWCEPAPIKSVVKMLGAWIDFRLRTSAEQGAWPHNTDLEIGQRFMTATIDMLRTMGGPS</sequence>
<dbReference type="EMBL" id="JBITGY010000003">
    <property type="protein sequence ID" value="MFI6498107.1"/>
    <property type="molecule type" value="Genomic_DNA"/>
</dbReference>
<dbReference type="RefSeq" id="WP_397081367.1">
    <property type="nucleotide sequence ID" value="NZ_JBITGY010000003.1"/>
</dbReference>
<gene>
    <name evidence="1" type="ORF">ACIBG2_12005</name>
</gene>
<proteinExistence type="predicted"/>
<evidence type="ECO:0000313" key="2">
    <source>
        <dbReference type="Proteomes" id="UP001612741"/>
    </source>
</evidence>
<keyword evidence="2" id="KW-1185">Reference proteome</keyword>
<dbReference type="Proteomes" id="UP001612741">
    <property type="component" value="Unassembled WGS sequence"/>
</dbReference>